<dbReference type="InterPro" id="IPR049150">
    <property type="entry name" value="EFR3_HEAT-like_rpt"/>
</dbReference>
<evidence type="ECO:0008006" key="6">
    <source>
        <dbReference type="Google" id="ProtNLM"/>
    </source>
</evidence>
<name>A0A6G1GFT9_9PEZI</name>
<feature type="region of interest" description="Disordered" evidence="2">
    <location>
        <begin position="878"/>
        <end position="932"/>
    </location>
</feature>
<reference evidence="5" key="3">
    <citation type="submission" date="2025-04" db="UniProtKB">
        <authorList>
            <consortium name="RefSeq"/>
        </authorList>
    </citation>
    <scope>IDENTIFICATION</scope>
    <source>
        <strain evidence="5">CBS 781.70</strain>
    </source>
</reference>
<reference evidence="5" key="2">
    <citation type="submission" date="2020-04" db="EMBL/GenBank/DDBJ databases">
        <authorList>
            <consortium name="NCBI Genome Project"/>
        </authorList>
    </citation>
    <scope>NUCLEOTIDE SEQUENCE</scope>
    <source>
        <strain evidence="5">CBS 781.70</strain>
    </source>
</reference>
<evidence type="ECO:0000313" key="3">
    <source>
        <dbReference type="EMBL" id="KAF1816739.1"/>
    </source>
</evidence>
<proteinExistence type="inferred from homology"/>
<dbReference type="AlphaFoldDB" id="A0A6G1GFT9"/>
<feature type="region of interest" description="Disordered" evidence="2">
    <location>
        <begin position="566"/>
        <end position="598"/>
    </location>
</feature>
<gene>
    <name evidence="3 5" type="ORF">P152DRAFT_388840</name>
</gene>
<evidence type="ECO:0000256" key="1">
    <source>
        <dbReference type="ARBA" id="ARBA00010216"/>
    </source>
</evidence>
<dbReference type="GO" id="GO:0072659">
    <property type="term" value="P:protein localization to plasma membrane"/>
    <property type="evidence" value="ECO:0007669"/>
    <property type="project" value="InterPro"/>
</dbReference>
<evidence type="ECO:0000313" key="5">
    <source>
        <dbReference type="RefSeq" id="XP_033538370.1"/>
    </source>
</evidence>
<keyword evidence="4" id="KW-1185">Reference proteome</keyword>
<dbReference type="Pfam" id="PF21072">
    <property type="entry name" value="EFR3"/>
    <property type="match status" value="2"/>
</dbReference>
<dbReference type="PANTHER" id="PTHR47766">
    <property type="entry name" value="PROTEIN EFR3"/>
    <property type="match status" value="1"/>
</dbReference>
<dbReference type="OrthoDB" id="19232at2759"/>
<accession>A0A6G1GFT9</accession>
<dbReference type="RefSeq" id="XP_033538370.1">
    <property type="nucleotide sequence ID" value="XM_033675951.1"/>
</dbReference>
<evidence type="ECO:0000313" key="4">
    <source>
        <dbReference type="Proteomes" id="UP000504638"/>
    </source>
</evidence>
<comment type="similarity">
    <text evidence="1">Belongs to the EFR3 family.</text>
</comment>
<sequence>MRQKLRPKHQVLILKCYPRYQKNTTEVKPNSSELSYLLYYASTRRSKLQKVGSYLERKNLSDVRNNRIGNVQVTLAILKSLIEKCPRDLSLYGGAVLRILNTVLRSHDITMVEASVPTFEVYCAKQDPAFLAADQGYLKQYEQVIRLYVAFASKEYRIQGKAKSVPLAVRFRRIGLEAIKSLTMSESLSAETERQLALVIPVILEAVYSSRGSDLLAIEQNEHEREECEKEQAFRRRQSVSTVQTSEISEHDPVARTTEESDKFAEQSVLIAALQALRQVFSVNNRSQVRQATTIVLQFVTECISLEGHFPTSESFAVYAGSWPTILFQMMCQWTPVQDRFLIIVTAVETLIRCPIEEKKMERQCLLSIIIACLLGSNTNFIGLSVMDVLVGLIQHSLLVLQQGGNDSIRTRLLNQLQTCISNLATHVYYSDQISDMTRAILARLKPSSDPIATVAAIEDPEMAANGIVSAGSLVEKPSTDGFFSFETARELALNSIRNILEVANQRALETQSKANRSPVDISVWEGTQWLLRDPHWEVRKAYVDAFLTWANLELKKDDLKVLEESPRPKKDAKDNINHRQSSLAKRAVSNASQRERCHTTKSPFLQRLHLAVYENAHQYAQSESDILLLHLLLATLVRTLGVNSTQCGLPMIVRLQEDIQDFDDPTSKVHIGALVHGYFWALSVQFDFDASSTGREIHNEISRRMKVGLWLYGLTIPPRPLSSLPSPEGTEKLSADIVEEEALKPFDNRQGVVDRIADAYSIAVNSPPSSPPRSPNRSFSTPFVQVTSPSVPSISRSPHALPNKCREQMLSDWSKEACMEAASSRSDSFTGSGFGTASTRRHLLAVHAQNGVDSVSPPNPETAGHSPQRAAFHYPSYRSRPASSGVGLGSRGPGCHVGRASRATSNTGTPVSASSRRSTVRVEDLKRVLSS</sequence>
<reference evidence="3 5" key="1">
    <citation type="submission" date="2020-01" db="EMBL/GenBank/DDBJ databases">
        <authorList>
            <consortium name="DOE Joint Genome Institute"/>
            <person name="Haridas S."/>
            <person name="Albert R."/>
            <person name="Binder M."/>
            <person name="Bloem J."/>
            <person name="Labutti K."/>
            <person name="Salamov A."/>
            <person name="Andreopoulos B."/>
            <person name="Baker S.E."/>
            <person name="Barry K."/>
            <person name="Bills G."/>
            <person name="Bluhm B.H."/>
            <person name="Cannon C."/>
            <person name="Castanera R."/>
            <person name="Culley D.E."/>
            <person name="Daum C."/>
            <person name="Ezra D."/>
            <person name="Gonzalez J.B."/>
            <person name="Henrissat B."/>
            <person name="Kuo A."/>
            <person name="Liang C."/>
            <person name="Lipzen A."/>
            <person name="Lutzoni F."/>
            <person name="Magnuson J."/>
            <person name="Mondo S."/>
            <person name="Nolan M."/>
            <person name="Ohm R."/>
            <person name="Pangilinan J."/>
            <person name="Park H.-J."/>
            <person name="Ramirez L."/>
            <person name="Alfaro M."/>
            <person name="Sun H."/>
            <person name="Tritt A."/>
            <person name="Yoshinaga Y."/>
            <person name="Zwiers L.-H."/>
            <person name="Turgeon B.G."/>
            <person name="Goodwin S.B."/>
            <person name="Spatafora J.W."/>
            <person name="Crous P.W."/>
            <person name="Grigoriev I.V."/>
        </authorList>
    </citation>
    <scope>NUCLEOTIDE SEQUENCE</scope>
    <source>
        <strain evidence="3 5">CBS 781.70</strain>
    </source>
</reference>
<dbReference type="EMBL" id="ML975150">
    <property type="protein sequence ID" value="KAF1816739.1"/>
    <property type="molecule type" value="Genomic_DNA"/>
</dbReference>
<dbReference type="InterPro" id="IPR039786">
    <property type="entry name" value="EFR3"/>
</dbReference>
<dbReference type="GO" id="GO:0005886">
    <property type="term" value="C:plasma membrane"/>
    <property type="evidence" value="ECO:0007669"/>
    <property type="project" value="TreeGrafter"/>
</dbReference>
<dbReference type="SUPFAM" id="SSF48371">
    <property type="entry name" value="ARM repeat"/>
    <property type="match status" value="1"/>
</dbReference>
<protein>
    <recommendedName>
        <fullName evidence="6">Protein EFR3</fullName>
    </recommendedName>
</protein>
<organism evidence="3">
    <name type="scientific">Eremomyces bilateralis CBS 781.70</name>
    <dbReference type="NCBI Taxonomy" id="1392243"/>
    <lineage>
        <taxon>Eukaryota</taxon>
        <taxon>Fungi</taxon>
        <taxon>Dikarya</taxon>
        <taxon>Ascomycota</taxon>
        <taxon>Pezizomycotina</taxon>
        <taxon>Dothideomycetes</taxon>
        <taxon>Dothideomycetes incertae sedis</taxon>
        <taxon>Eremomycetales</taxon>
        <taxon>Eremomycetaceae</taxon>
        <taxon>Eremomyces</taxon>
    </lineage>
</organism>
<dbReference type="PANTHER" id="PTHR47766:SF1">
    <property type="entry name" value="PROTEIN EFR3"/>
    <property type="match status" value="1"/>
</dbReference>
<dbReference type="Proteomes" id="UP000504638">
    <property type="component" value="Unplaced"/>
</dbReference>
<feature type="compositionally biased region" description="Basic and acidic residues" evidence="2">
    <location>
        <begin position="566"/>
        <end position="578"/>
    </location>
</feature>
<feature type="non-terminal residue" evidence="3">
    <location>
        <position position="932"/>
    </location>
</feature>
<evidence type="ECO:0000256" key="2">
    <source>
        <dbReference type="SAM" id="MobiDB-lite"/>
    </source>
</evidence>
<dbReference type="InterPro" id="IPR016024">
    <property type="entry name" value="ARM-type_fold"/>
</dbReference>
<dbReference type="GeneID" id="54416521"/>
<feature type="compositionally biased region" description="Basic and acidic residues" evidence="2">
    <location>
        <begin position="921"/>
        <end position="932"/>
    </location>
</feature>